<proteinExistence type="predicted"/>
<gene>
    <name evidence="1" type="ORF">RSE6_06635</name>
</gene>
<organism evidence="1 2">
    <name type="scientific">Rhynchosporium secalis</name>
    <name type="common">Barley scald fungus</name>
    <dbReference type="NCBI Taxonomy" id="38038"/>
    <lineage>
        <taxon>Eukaryota</taxon>
        <taxon>Fungi</taxon>
        <taxon>Dikarya</taxon>
        <taxon>Ascomycota</taxon>
        <taxon>Pezizomycotina</taxon>
        <taxon>Leotiomycetes</taxon>
        <taxon>Helotiales</taxon>
        <taxon>Ploettnerulaceae</taxon>
        <taxon>Rhynchosporium</taxon>
    </lineage>
</organism>
<protein>
    <submittedName>
        <fullName evidence="1">Uncharacterized protein</fullName>
    </submittedName>
</protein>
<evidence type="ECO:0000313" key="1">
    <source>
        <dbReference type="EMBL" id="CZT46232.1"/>
    </source>
</evidence>
<sequence length="137" mass="15319">MSEQTALVCGWPQPPHVLLKYHRLLCVQSEKRCSLVSAQLYRPNKVEEHMGSTAKGLVMEAFEAEKSTNPGLQFLLSMDCYAHLGINPEVKMPVLPQSLRLSHFKDGDDDDHLRESSALCSQLQVLLFVSYVSACLS</sequence>
<evidence type="ECO:0000313" key="2">
    <source>
        <dbReference type="Proteomes" id="UP000177625"/>
    </source>
</evidence>
<accession>A0A1E1MAT5</accession>
<reference evidence="2" key="1">
    <citation type="submission" date="2016-03" db="EMBL/GenBank/DDBJ databases">
        <authorList>
            <person name="Guldener U."/>
        </authorList>
    </citation>
    <scope>NUCLEOTIDE SEQUENCE [LARGE SCALE GENOMIC DNA]</scope>
</reference>
<keyword evidence="2" id="KW-1185">Reference proteome</keyword>
<dbReference type="EMBL" id="FJVC01000239">
    <property type="protein sequence ID" value="CZT46232.1"/>
    <property type="molecule type" value="Genomic_DNA"/>
</dbReference>
<dbReference type="AlphaFoldDB" id="A0A1E1MAT5"/>
<name>A0A1E1MAT5_RHYSE</name>
<dbReference type="Proteomes" id="UP000177625">
    <property type="component" value="Unassembled WGS sequence"/>
</dbReference>